<feature type="domain" description="Purine catabolism PurC-like" evidence="1">
    <location>
        <begin position="26"/>
        <end position="123"/>
    </location>
</feature>
<keyword evidence="4" id="KW-1185">Reference proteome</keyword>
<evidence type="ECO:0000259" key="2">
    <source>
        <dbReference type="Pfam" id="PF13556"/>
    </source>
</evidence>
<comment type="caution">
    <text evidence="3">The sequence shown here is derived from an EMBL/GenBank/DDBJ whole genome shotgun (WGS) entry which is preliminary data.</text>
</comment>
<proteinExistence type="predicted"/>
<dbReference type="AlphaFoldDB" id="A0A4T2C874"/>
<dbReference type="PANTHER" id="PTHR33744:SF1">
    <property type="entry name" value="DNA-BINDING TRANSCRIPTIONAL ACTIVATOR ADER"/>
    <property type="match status" value="1"/>
</dbReference>
<organism evidence="3 4">
    <name type="scientific">Subtercola vilae</name>
    <dbReference type="NCBI Taxonomy" id="2056433"/>
    <lineage>
        <taxon>Bacteria</taxon>
        <taxon>Bacillati</taxon>
        <taxon>Actinomycetota</taxon>
        <taxon>Actinomycetes</taxon>
        <taxon>Micrococcales</taxon>
        <taxon>Microbacteriaceae</taxon>
        <taxon>Subtercola</taxon>
    </lineage>
</organism>
<dbReference type="InterPro" id="IPR051448">
    <property type="entry name" value="CdaR-like_regulators"/>
</dbReference>
<protein>
    <submittedName>
        <fullName evidence="3">PucR family transcriptional regulator</fullName>
    </submittedName>
</protein>
<dbReference type="OrthoDB" id="8450798at2"/>
<name>A0A4T2C874_9MICO</name>
<evidence type="ECO:0000313" key="3">
    <source>
        <dbReference type="EMBL" id="TIH39882.1"/>
    </source>
</evidence>
<accession>A0A4T2C874</accession>
<evidence type="ECO:0000259" key="1">
    <source>
        <dbReference type="Pfam" id="PF07905"/>
    </source>
</evidence>
<dbReference type="InterPro" id="IPR042070">
    <property type="entry name" value="PucR_C-HTH_sf"/>
</dbReference>
<dbReference type="RefSeq" id="WP_136640879.1">
    <property type="nucleotide sequence ID" value="NZ_QYRT01000005.1"/>
</dbReference>
<dbReference type="Pfam" id="PF07905">
    <property type="entry name" value="PucR"/>
    <property type="match status" value="1"/>
</dbReference>
<feature type="domain" description="PucR C-terminal helix-turn-helix" evidence="2">
    <location>
        <begin position="446"/>
        <end position="496"/>
    </location>
</feature>
<evidence type="ECO:0000313" key="4">
    <source>
        <dbReference type="Proteomes" id="UP000306192"/>
    </source>
</evidence>
<dbReference type="PANTHER" id="PTHR33744">
    <property type="entry name" value="CARBOHYDRATE DIACID REGULATOR"/>
    <property type="match status" value="1"/>
</dbReference>
<dbReference type="Pfam" id="PF13556">
    <property type="entry name" value="HTH_30"/>
    <property type="match status" value="1"/>
</dbReference>
<dbReference type="EMBL" id="QYRT01000005">
    <property type="protein sequence ID" value="TIH39882.1"/>
    <property type="molecule type" value="Genomic_DNA"/>
</dbReference>
<dbReference type="InterPro" id="IPR012914">
    <property type="entry name" value="PucR_dom"/>
</dbReference>
<reference evidence="3 4" key="1">
    <citation type="journal article" date="2019" name="Microorganisms">
        <title>Systematic Affiliation and Genome Analysis of Subtercola vilae DB165(T) with Particular Emphasis on Cold Adaptation of an Isolate from a High-Altitude Cold Volcano Lake.</title>
        <authorList>
            <person name="Villalobos A.S."/>
            <person name="Wiese J."/>
            <person name="Imhoff J.F."/>
            <person name="Dorador C."/>
            <person name="Keller A."/>
            <person name="Hentschel U."/>
        </authorList>
    </citation>
    <scope>NUCLEOTIDE SEQUENCE [LARGE SCALE GENOMIC DNA]</scope>
    <source>
        <strain evidence="3 4">DB165</strain>
    </source>
</reference>
<dbReference type="Gene3D" id="1.10.10.2840">
    <property type="entry name" value="PucR C-terminal helix-turn-helix domain"/>
    <property type="match status" value="1"/>
</dbReference>
<sequence>MPATLRSLVDHDAFGVTERSPHDESAAVIGWVHSSDLEDPSPFLSPGQMLLTTGRQFPDNDSELYYSDYVERLVRAGVVALGFGTEVIRAGTPAALEAACRSADLPLVEVPYRTPFIAISQWVAGVQAAEARSRVDWALATQNAVSVAALGAGGVRAAIQKTADHLACEIALFDADAELTDAAAASGIGHSTVPDEVVAHLGRLLGAQHRSRSDRVVAGAFVTVQTLGSTGSLTGALVLSRAEPFDSADFSVVTTLVALAEVSLEHRQSLRVSLRALMEQLFLLLRDGRVVEVRRAIEAIAAGMPGERLRVVEVRLDLSRPALRDALERRASEPHNRLFITGGPTRLTLLIEPSYWPDLAAFIRRRGGSAGVSDAIGWQSLAIGVVQARRALERTNPGEATQFSELVSASFLGLLASSSVAEIADARLSVLRASAHGSALLTDAVVWLGHNAAWDPAARELHIHRHSLKARMAELGQLVGLDLERFQDRAELWALLSSLNLYDV</sequence>
<dbReference type="InterPro" id="IPR025736">
    <property type="entry name" value="PucR_C-HTH_dom"/>
</dbReference>
<gene>
    <name evidence="3" type="ORF">D4765_03715</name>
</gene>
<dbReference type="Proteomes" id="UP000306192">
    <property type="component" value="Unassembled WGS sequence"/>
</dbReference>